<dbReference type="Gramene" id="CDY25657">
    <property type="protein sequence ID" value="CDY25657"/>
    <property type="gene ID" value="GSBRNA2T00032958001"/>
</dbReference>
<accession>A0A078GKH8</accession>
<reference evidence="1" key="3">
    <citation type="submission" date="2021-01" db="EMBL/GenBank/DDBJ databases">
        <authorList>
            <consortium name="Genoscope - CEA"/>
            <person name="William W."/>
        </authorList>
    </citation>
    <scope>NUCLEOTIDE SEQUENCE</scope>
</reference>
<name>A0A078GKH8_BRANA</name>
<evidence type="ECO:0000313" key="3">
    <source>
        <dbReference type="Proteomes" id="UP000028999"/>
    </source>
</evidence>
<dbReference type="EMBL" id="HG994369">
    <property type="protein sequence ID" value="CAF1929998.1"/>
    <property type="molecule type" value="Genomic_DNA"/>
</dbReference>
<keyword evidence="3" id="KW-1185">Reference proteome</keyword>
<dbReference type="AlphaFoldDB" id="A0A078GKH8"/>
<dbReference type="Proteomes" id="UP001295469">
    <property type="component" value="Chromosome C05"/>
</dbReference>
<organism evidence="2 3">
    <name type="scientific">Brassica napus</name>
    <name type="common">Rape</name>
    <dbReference type="NCBI Taxonomy" id="3708"/>
    <lineage>
        <taxon>Eukaryota</taxon>
        <taxon>Viridiplantae</taxon>
        <taxon>Streptophyta</taxon>
        <taxon>Embryophyta</taxon>
        <taxon>Tracheophyta</taxon>
        <taxon>Spermatophyta</taxon>
        <taxon>Magnoliopsida</taxon>
        <taxon>eudicotyledons</taxon>
        <taxon>Gunneridae</taxon>
        <taxon>Pentapetalae</taxon>
        <taxon>rosids</taxon>
        <taxon>malvids</taxon>
        <taxon>Brassicales</taxon>
        <taxon>Brassicaceae</taxon>
        <taxon>Brassiceae</taxon>
        <taxon>Brassica</taxon>
    </lineage>
</organism>
<dbReference type="STRING" id="3708.A0A078GKH8"/>
<evidence type="ECO:0000313" key="2">
    <source>
        <dbReference type="EMBL" id="CDY25657.1"/>
    </source>
</evidence>
<evidence type="ECO:0000313" key="1">
    <source>
        <dbReference type="EMBL" id="CAF1929998.1"/>
    </source>
</evidence>
<gene>
    <name evidence="2" type="primary">BnaC05g25360D</name>
    <name evidence="1" type="ORF">DARMORV10_C05P36330.1</name>
    <name evidence="2" type="ORF">GSBRNA2T00032958001</name>
</gene>
<protein>
    <submittedName>
        <fullName evidence="1">(rape) hypothetical protein</fullName>
    </submittedName>
    <submittedName>
        <fullName evidence="2">BnaC05g25360D protein</fullName>
    </submittedName>
</protein>
<reference evidence="2" key="2">
    <citation type="submission" date="2014-06" db="EMBL/GenBank/DDBJ databases">
        <authorList>
            <person name="Genoscope - CEA"/>
        </authorList>
    </citation>
    <scope>NUCLEOTIDE SEQUENCE</scope>
</reference>
<proteinExistence type="predicted"/>
<sequence>MKGFVLTTTLLVALLLLVYLPISTVGLPKIWWHKQSEQADARHLLKGPSSETTRLVGLALLSQAPNSSPSPTGLFPWLPIIPKLPNLPGLPNIPKFPNIPGLPPLPGLPRLPDLPPLPPLPGLPSLPGLPPLPPY</sequence>
<dbReference type="OrthoDB" id="1108392at2759"/>
<reference evidence="2 3" key="1">
    <citation type="journal article" date="2014" name="Science">
        <title>Plant genetics. Early allopolyploid evolution in the post-Neolithic Brassica napus oilseed genome.</title>
        <authorList>
            <person name="Chalhoub B."/>
            <person name="Denoeud F."/>
            <person name="Liu S."/>
            <person name="Parkin I.A."/>
            <person name="Tang H."/>
            <person name="Wang X."/>
            <person name="Chiquet J."/>
            <person name="Belcram H."/>
            <person name="Tong C."/>
            <person name="Samans B."/>
            <person name="Correa M."/>
            <person name="Da Silva C."/>
            <person name="Just J."/>
            <person name="Falentin C."/>
            <person name="Koh C.S."/>
            <person name="Le Clainche I."/>
            <person name="Bernard M."/>
            <person name="Bento P."/>
            <person name="Noel B."/>
            <person name="Labadie K."/>
            <person name="Alberti A."/>
            <person name="Charles M."/>
            <person name="Arnaud D."/>
            <person name="Guo H."/>
            <person name="Daviaud C."/>
            <person name="Alamery S."/>
            <person name="Jabbari K."/>
            <person name="Zhao M."/>
            <person name="Edger P.P."/>
            <person name="Chelaifa H."/>
            <person name="Tack D."/>
            <person name="Lassalle G."/>
            <person name="Mestiri I."/>
            <person name="Schnel N."/>
            <person name="Le Paslier M.C."/>
            <person name="Fan G."/>
            <person name="Renault V."/>
            <person name="Bayer P.E."/>
            <person name="Golicz A.A."/>
            <person name="Manoli S."/>
            <person name="Lee T.H."/>
            <person name="Thi V.H."/>
            <person name="Chalabi S."/>
            <person name="Hu Q."/>
            <person name="Fan C."/>
            <person name="Tollenaere R."/>
            <person name="Lu Y."/>
            <person name="Battail C."/>
            <person name="Shen J."/>
            <person name="Sidebottom C.H."/>
            <person name="Wang X."/>
            <person name="Canaguier A."/>
            <person name="Chauveau A."/>
            <person name="Berard A."/>
            <person name="Deniot G."/>
            <person name="Guan M."/>
            <person name="Liu Z."/>
            <person name="Sun F."/>
            <person name="Lim Y.P."/>
            <person name="Lyons E."/>
            <person name="Town C.D."/>
            <person name="Bancroft I."/>
            <person name="Wang X."/>
            <person name="Meng J."/>
            <person name="Ma J."/>
            <person name="Pires J.C."/>
            <person name="King G.J."/>
            <person name="Brunel D."/>
            <person name="Delourme R."/>
            <person name="Renard M."/>
            <person name="Aury J.M."/>
            <person name="Adams K.L."/>
            <person name="Batley J."/>
            <person name="Snowdon R.J."/>
            <person name="Tost J."/>
            <person name="Edwards D."/>
            <person name="Zhou Y."/>
            <person name="Hua W."/>
            <person name="Sharpe A.G."/>
            <person name="Paterson A.H."/>
            <person name="Guan C."/>
            <person name="Wincker P."/>
        </authorList>
    </citation>
    <scope>NUCLEOTIDE SEQUENCE [LARGE SCALE GENOMIC DNA]</scope>
    <source>
        <strain evidence="3">cv. Darmor-bzh</strain>
    </source>
</reference>
<dbReference type="PaxDb" id="3708-A0A078GKH8"/>
<dbReference type="EMBL" id="LK032178">
    <property type="protein sequence ID" value="CDY25657.1"/>
    <property type="molecule type" value="Genomic_DNA"/>
</dbReference>
<dbReference type="Proteomes" id="UP000028999">
    <property type="component" value="Unassembled WGS sequence"/>
</dbReference>